<sequence length="115" mass="13235">MFISFGMFIALIIATIIMILLIIYLTFTSGKSKTSRHDRQIQAEEEAKTRLAQNNSNLTESRSAQTNDSSFTEETDHTLQQNTHFQHDAESINNSIEEDDQLHVLPYPKDDDFNR</sequence>
<keyword evidence="2" id="KW-0812">Transmembrane</keyword>
<dbReference type="AlphaFoldDB" id="A0A1E5G7P1"/>
<comment type="caution">
    <text evidence="3">The sequence shown here is derived from an EMBL/GenBank/DDBJ whole genome shotgun (WGS) entry which is preliminary data.</text>
</comment>
<feature type="compositionally biased region" description="Basic and acidic residues" evidence="1">
    <location>
        <begin position="35"/>
        <end position="49"/>
    </location>
</feature>
<keyword evidence="4" id="KW-1185">Reference proteome</keyword>
<gene>
    <name evidence="3" type="ORF">BCR25_12295</name>
</gene>
<organism evidence="3 4">
    <name type="scientific">Enterococcus termitis</name>
    <dbReference type="NCBI Taxonomy" id="332950"/>
    <lineage>
        <taxon>Bacteria</taxon>
        <taxon>Bacillati</taxon>
        <taxon>Bacillota</taxon>
        <taxon>Bacilli</taxon>
        <taxon>Lactobacillales</taxon>
        <taxon>Enterococcaceae</taxon>
        <taxon>Enterococcus</taxon>
    </lineage>
</organism>
<feature type="compositionally biased region" description="Polar residues" evidence="1">
    <location>
        <begin position="51"/>
        <end position="84"/>
    </location>
</feature>
<keyword evidence="2" id="KW-1133">Transmembrane helix</keyword>
<dbReference type="RefSeq" id="WP_069665034.1">
    <property type="nucleotide sequence ID" value="NZ_JBHUJJ010000001.1"/>
</dbReference>
<evidence type="ECO:0000256" key="1">
    <source>
        <dbReference type="SAM" id="MobiDB-lite"/>
    </source>
</evidence>
<proteinExistence type="predicted"/>
<dbReference type="Proteomes" id="UP000095094">
    <property type="component" value="Unassembled WGS sequence"/>
</dbReference>
<evidence type="ECO:0000256" key="2">
    <source>
        <dbReference type="SAM" id="Phobius"/>
    </source>
</evidence>
<dbReference type="EMBL" id="MIJY01000046">
    <property type="protein sequence ID" value="OEG08712.1"/>
    <property type="molecule type" value="Genomic_DNA"/>
</dbReference>
<name>A0A1E5G7P1_9ENTE</name>
<feature type="transmembrane region" description="Helical" evidence="2">
    <location>
        <begin position="6"/>
        <end position="27"/>
    </location>
</feature>
<dbReference type="OrthoDB" id="2186392at2"/>
<evidence type="ECO:0000313" key="3">
    <source>
        <dbReference type="EMBL" id="OEG08712.1"/>
    </source>
</evidence>
<reference evidence="4" key="1">
    <citation type="submission" date="2016-09" db="EMBL/GenBank/DDBJ databases">
        <authorList>
            <person name="Gulvik C.A."/>
        </authorList>
    </citation>
    <scope>NUCLEOTIDE SEQUENCE [LARGE SCALE GENOMIC DNA]</scope>
    <source>
        <strain evidence="4">LMG 8895</strain>
    </source>
</reference>
<protein>
    <submittedName>
        <fullName evidence="3">Uncharacterized protein</fullName>
    </submittedName>
</protein>
<feature type="region of interest" description="Disordered" evidence="1">
    <location>
        <begin position="30"/>
        <end position="115"/>
    </location>
</feature>
<accession>A0A1E5G7P1</accession>
<evidence type="ECO:0000313" key="4">
    <source>
        <dbReference type="Proteomes" id="UP000095094"/>
    </source>
</evidence>
<keyword evidence="2" id="KW-0472">Membrane</keyword>